<proteinExistence type="predicted"/>
<dbReference type="EMBL" id="VMNI01000013">
    <property type="protein sequence ID" value="TVO75342.1"/>
    <property type="molecule type" value="Genomic_DNA"/>
</dbReference>
<evidence type="ECO:0000313" key="2">
    <source>
        <dbReference type="Proteomes" id="UP000318349"/>
    </source>
</evidence>
<organism evidence="1 2">
    <name type="scientific">Denitromonas halophila</name>
    <dbReference type="NCBI Taxonomy" id="1629404"/>
    <lineage>
        <taxon>Bacteria</taxon>
        <taxon>Pseudomonadati</taxon>
        <taxon>Pseudomonadota</taxon>
        <taxon>Betaproteobacteria</taxon>
        <taxon>Rhodocyclales</taxon>
        <taxon>Zoogloeaceae</taxon>
        <taxon>Denitromonas</taxon>
    </lineage>
</organism>
<name>A0A557RE57_9RHOO</name>
<dbReference type="NCBIfam" id="TIGR03359">
    <property type="entry name" value="VI_chp_6"/>
    <property type="match status" value="1"/>
</dbReference>
<evidence type="ECO:0000313" key="1">
    <source>
        <dbReference type="EMBL" id="TVO75342.1"/>
    </source>
</evidence>
<dbReference type="Proteomes" id="UP000318349">
    <property type="component" value="Unassembled WGS sequence"/>
</dbReference>
<dbReference type="PANTHER" id="PTHR35370:SF1">
    <property type="entry name" value="TYPE VI SECRETION SYSTEM COMPONENT TSSF1"/>
    <property type="match status" value="1"/>
</dbReference>
<dbReference type="PANTHER" id="PTHR35370">
    <property type="entry name" value="CYTOPLASMIC PROTEIN-RELATED-RELATED"/>
    <property type="match status" value="1"/>
</dbReference>
<sequence>MEELLPYYERELAFLRGHSREFAERYPKIAGQLLLSGEGCDDPHVERIIESLALLTARVTKKLEDSYPNFTEALLNVLYPHYLRPFPCCSIAHFDSSGAELQLSSSITIARGTELLSRPIKGAVCRFRTAWDVALLPVRVSGLSFESVARAPGGVRLPVGSSAILSLSLDIPPTEGPWLRGGADRLRFYIDAEPSVAAALRDALFLKLATTYADTDDGHWRIAGDGVLHEVGFGDAEALIDMPAAGHAAYRHLTEYFAFPEKYNFFDLNLPVLPAASKQTRRLSLHFVFTGLRADGDASRLLQTLSTQNLRLGCVPVVNLFSQRGDPIRMTHRSSTYPVVADGRRAFAYEVYSIDSVRRVRQSAHGESIQEYRPFFSLRHGECPEQQGNYWYAQRNPIVAEQSPGFETELSLVDADFDPAVPKTDVLSLTLTCTNRDLPTFMSVGMPTGDLFQEGGASARSIRLLRKPTQPCRFDHRHDGQWRLVSHLALNHLSLTNSGLSAFKEMLTLYDIQRTASSRQQIDGIQAIEQRDATAWLPGKPFASFVRGLEVRLTLDESSFVGSGLDVFCRCIDRFLGLYVHLNSFVQLILISGRSGEELIRCAPRTGESILL</sequence>
<accession>A0A557RE57</accession>
<protein>
    <submittedName>
        <fullName evidence="1">Type VI secretion system baseplate subunit TssF</fullName>
    </submittedName>
</protein>
<gene>
    <name evidence="1" type="primary">tssF</name>
    <name evidence="1" type="ORF">FHP89_13360</name>
</gene>
<dbReference type="InterPro" id="IPR010272">
    <property type="entry name" value="T6SS_TssF"/>
</dbReference>
<comment type="caution">
    <text evidence="1">The sequence shown here is derived from an EMBL/GenBank/DDBJ whole genome shotgun (WGS) entry which is preliminary data.</text>
</comment>
<dbReference type="PIRSF" id="PIRSF028304">
    <property type="entry name" value="UCP028304"/>
    <property type="match status" value="1"/>
</dbReference>
<dbReference type="AlphaFoldDB" id="A0A557RE57"/>
<reference evidence="1 2" key="1">
    <citation type="submission" date="2019-07" db="EMBL/GenBank/DDBJ databases">
        <title>The pathways for chlorine oxyanion respiration interact through the shared metabolite chlorate.</title>
        <authorList>
            <person name="Barnum T.P."/>
            <person name="Cheng Y."/>
            <person name="Hill K.A."/>
            <person name="Lucas L.N."/>
            <person name="Carlson H.K."/>
            <person name="Coates J.D."/>
        </authorList>
    </citation>
    <scope>NUCLEOTIDE SEQUENCE [LARGE SCALE GENOMIC DNA]</scope>
    <source>
        <strain evidence="1 2">SFB-1</strain>
    </source>
</reference>
<dbReference type="Pfam" id="PF05947">
    <property type="entry name" value="T6SS_TssF"/>
    <property type="match status" value="1"/>
</dbReference>